<accession>A0A518DRD6</accession>
<proteinExistence type="inferred from homology"/>
<name>A0A518DRD6_9BACT</name>
<evidence type="ECO:0000313" key="4">
    <source>
        <dbReference type="Proteomes" id="UP000317648"/>
    </source>
</evidence>
<evidence type="ECO:0000313" key="3">
    <source>
        <dbReference type="EMBL" id="QDU94410.1"/>
    </source>
</evidence>
<reference evidence="3 4" key="1">
    <citation type="submission" date="2019-02" db="EMBL/GenBank/DDBJ databases">
        <title>Deep-cultivation of Planctomycetes and their phenomic and genomic characterization uncovers novel biology.</title>
        <authorList>
            <person name="Wiegand S."/>
            <person name="Jogler M."/>
            <person name="Boedeker C."/>
            <person name="Pinto D."/>
            <person name="Vollmers J."/>
            <person name="Rivas-Marin E."/>
            <person name="Kohn T."/>
            <person name="Peeters S.H."/>
            <person name="Heuer A."/>
            <person name="Rast P."/>
            <person name="Oberbeckmann S."/>
            <person name="Bunk B."/>
            <person name="Jeske O."/>
            <person name="Meyerdierks A."/>
            <person name="Storesund J.E."/>
            <person name="Kallscheuer N."/>
            <person name="Luecker S."/>
            <person name="Lage O.M."/>
            <person name="Pohl T."/>
            <person name="Merkel B.J."/>
            <person name="Hornburger P."/>
            <person name="Mueller R.-W."/>
            <person name="Bruemmer F."/>
            <person name="Labrenz M."/>
            <person name="Spormann A.M."/>
            <person name="Op den Camp H."/>
            <person name="Overmann J."/>
            <person name="Amann R."/>
            <person name="Jetten M.S.M."/>
            <person name="Mascher T."/>
            <person name="Medema M.H."/>
            <person name="Devos D.P."/>
            <person name="Kaster A.-K."/>
            <person name="Ovreas L."/>
            <person name="Rohde M."/>
            <person name="Galperin M.Y."/>
            <person name="Jogler C."/>
        </authorList>
    </citation>
    <scope>NUCLEOTIDE SEQUENCE [LARGE SCALE GENOMIC DNA]</scope>
    <source>
        <strain evidence="3 4">Pla85_3_4</strain>
    </source>
</reference>
<dbReference type="AlphaFoldDB" id="A0A518DRD6"/>
<keyword evidence="4" id="KW-1185">Reference proteome</keyword>
<dbReference type="PANTHER" id="PTHR31350:SF21">
    <property type="entry name" value="F-BOX ONLY PROTEIN 21"/>
    <property type="match status" value="1"/>
</dbReference>
<evidence type="ECO:0000259" key="2">
    <source>
        <dbReference type="Pfam" id="PF13369"/>
    </source>
</evidence>
<dbReference type="PANTHER" id="PTHR31350">
    <property type="entry name" value="SI:DKEY-261L7.2"/>
    <property type="match status" value="1"/>
</dbReference>
<dbReference type="Pfam" id="PF13369">
    <property type="entry name" value="Transglut_core2"/>
    <property type="match status" value="1"/>
</dbReference>
<dbReference type="KEGG" id="lcre:Pla8534_22000"/>
<organism evidence="3 4">
    <name type="scientific">Lignipirellula cremea</name>
    <dbReference type="NCBI Taxonomy" id="2528010"/>
    <lineage>
        <taxon>Bacteria</taxon>
        <taxon>Pseudomonadati</taxon>
        <taxon>Planctomycetota</taxon>
        <taxon>Planctomycetia</taxon>
        <taxon>Pirellulales</taxon>
        <taxon>Pirellulaceae</taxon>
        <taxon>Lignipirellula</taxon>
    </lineage>
</organism>
<gene>
    <name evidence="3" type="ORF">Pla8534_22000</name>
</gene>
<sequence>MKFKPNYCRPEAYFYFAEQLPHLETTTGLLRAALAISMHALDDVVPDDIESRLLGIAADTRSKFRGNQVEAMLAYHHETFFEKYGFAGNHNNYYLTLNSYLPTVLESARGIPVTLSLLYKVIGEYIGLDVRGVNVRGHFLVRVRDQKNWLIIDPYFGGTVLSREEAYTRIEQVTRQRVVRHHSTLEPSTHRQWIIRILANLRLIFTLQNRNEDLGAMNEFYNLLVDEQDR</sequence>
<protein>
    <recommendedName>
        <fullName evidence="2">Protein SirB1 N-terminal domain-containing protein</fullName>
    </recommendedName>
</protein>
<comment type="similarity">
    <text evidence="1">Belongs to the UPF0162 family.</text>
</comment>
<dbReference type="Proteomes" id="UP000317648">
    <property type="component" value="Chromosome"/>
</dbReference>
<dbReference type="EMBL" id="CP036433">
    <property type="protein sequence ID" value="QDU94410.1"/>
    <property type="molecule type" value="Genomic_DNA"/>
</dbReference>
<dbReference type="InterPro" id="IPR032698">
    <property type="entry name" value="SirB1_N"/>
</dbReference>
<feature type="domain" description="Protein SirB1 N-terminal" evidence="2">
    <location>
        <begin position="49"/>
        <end position="198"/>
    </location>
</feature>
<dbReference type="RefSeq" id="WP_145052791.1">
    <property type="nucleotide sequence ID" value="NZ_CP036433.1"/>
</dbReference>
<evidence type="ECO:0000256" key="1">
    <source>
        <dbReference type="ARBA" id="ARBA00007100"/>
    </source>
</evidence>
<dbReference type="OrthoDB" id="232498at2"/>